<feature type="binding site" evidence="7">
    <location>
        <position position="88"/>
    </location>
    <ligand>
        <name>Zn(2+)</name>
        <dbReference type="ChEBI" id="CHEBI:29105"/>
        <label>1</label>
    </ligand>
</feature>
<evidence type="ECO:0000313" key="11">
    <source>
        <dbReference type="Proteomes" id="UP000648801"/>
    </source>
</evidence>
<dbReference type="GO" id="GO:0046872">
    <property type="term" value="F:metal ion binding"/>
    <property type="evidence" value="ECO:0007669"/>
    <property type="project" value="UniProtKB-KW"/>
</dbReference>
<dbReference type="CDD" id="cd03884">
    <property type="entry name" value="M20_bAS"/>
    <property type="match status" value="1"/>
</dbReference>
<feature type="binding site" evidence="7">
    <location>
        <position position="195"/>
    </location>
    <ligand>
        <name>Zn(2+)</name>
        <dbReference type="ChEBI" id="CHEBI:29105"/>
        <label>1</label>
    </ligand>
</feature>
<organism evidence="10 11">
    <name type="scientific">Edaphobacter acidisoli</name>
    <dbReference type="NCBI Taxonomy" id="2040573"/>
    <lineage>
        <taxon>Bacteria</taxon>
        <taxon>Pseudomonadati</taxon>
        <taxon>Acidobacteriota</taxon>
        <taxon>Terriglobia</taxon>
        <taxon>Terriglobales</taxon>
        <taxon>Acidobacteriaceae</taxon>
        <taxon>Edaphobacter</taxon>
    </lineage>
</organism>
<dbReference type="InterPro" id="IPR011650">
    <property type="entry name" value="Peptidase_M20_dimer"/>
</dbReference>
<evidence type="ECO:0000256" key="7">
    <source>
        <dbReference type="PIRSR" id="PIRSR001235-1"/>
    </source>
</evidence>
<feature type="binding site" evidence="7">
    <location>
        <position position="99"/>
    </location>
    <ligand>
        <name>Zn(2+)</name>
        <dbReference type="ChEBI" id="CHEBI:29105"/>
        <label>1</label>
    </ligand>
</feature>
<name>A0A916RNJ3_9BACT</name>
<evidence type="ECO:0000259" key="9">
    <source>
        <dbReference type="Pfam" id="PF07687"/>
    </source>
</evidence>
<keyword evidence="11" id="KW-1185">Reference proteome</keyword>
<dbReference type="Pfam" id="PF01546">
    <property type="entry name" value="Peptidase_M20"/>
    <property type="match status" value="1"/>
</dbReference>
<dbReference type="AlphaFoldDB" id="A0A916RNJ3"/>
<evidence type="ECO:0000256" key="3">
    <source>
        <dbReference type="ARBA" id="ARBA00011738"/>
    </source>
</evidence>
<feature type="binding site" evidence="7">
    <location>
        <position position="386"/>
    </location>
    <ligand>
        <name>Zn(2+)</name>
        <dbReference type="ChEBI" id="CHEBI:29105"/>
        <label>2</label>
    </ligand>
</feature>
<evidence type="ECO:0000256" key="1">
    <source>
        <dbReference type="ARBA" id="ARBA00001936"/>
    </source>
</evidence>
<reference evidence="10" key="1">
    <citation type="journal article" date="2014" name="Int. J. Syst. Evol. Microbiol.">
        <title>Complete genome sequence of Corynebacterium casei LMG S-19264T (=DSM 44701T), isolated from a smear-ripened cheese.</title>
        <authorList>
            <consortium name="US DOE Joint Genome Institute (JGI-PGF)"/>
            <person name="Walter F."/>
            <person name="Albersmeier A."/>
            <person name="Kalinowski J."/>
            <person name="Ruckert C."/>
        </authorList>
    </citation>
    <scope>NUCLEOTIDE SEQUENCE</scope>
    <source>
        <strain evidence="10">CGMCC 1.15447</strain>
    </source>
</reference>
<comment type="caution">
    <text evidence="10">The sequence shown here is derived from an EMBL/GenBank/DDBJ whole genome shotgun (WGS) entry which is preliminary data.</text>
</comment>
<reference evidence="10" key="2">
    <citation type="submission" date="2020-09" db="EMBL/GenBank/DDBJ databases">
        <authorList>
            <person name="Sun Q."/>
            <person name="Zhou Y."/>
        </authorList>
    </citation>
    <scope>NUCLEOTIDE SEQUENCE</scope>
    <source>
        <strain evidence="10">CGMCC 1.15447</strain>
    </source>
</reference>
<dbReference type="EMBL" id="BMJB01000001">
    <property type="protein sequence ID" value="GGA63129.1"/>
    <property type="molecule type" value="Genomic_DNA"/>
</dbReference>
<dbReference type="Gene3D" id="3.30.70.360">
    <property type="match status" value="1"/>
</dbReference>
<comment type="subunit">
    <text evidence="3">Homodimer.</text>
</comment>
<dbReference type="Pfam" id="PF07687">
    <property type="entry name" value="M20_dimer"/>
    <property type="match status" value="1"/>
</dbReference>
<dbReference type="GO" id="GO:0016813">
    <property type="term" value="F:hydrolase activity, acting on carbon-nitrogen (but not peptide) bonds, in linear amidines"/>
    <property type="evidence" value="ECO:0007669"/>
    <property type="project" value="InterPro"/>
</dbReference>
<evidence type="ECO:0000256" key="4">
    <source>
        <dbReference type="ARBA" id="ARBA00022723"/>
    </source>
</evidence>
<evidence type="ECO:0000313" key="10">
    <source>
        <dbReference type="EMBL" id="GGA63129.1"/>
    </source>
</evidence>
<feature type="binding site" evidence="7">
    <location>
        <position position="132"/>
    </location>
    <ligand>
        <name>Zn(2+)</name>
        <dbReference type="ChEBI" id="CHEBI:29105"/>
        <label>2</label>
    </ligand>
</feature>
<dbReference type="NCBIfam" id="TIGR01879">
    <property type="entry name" value="hydantase"/>
    <property type="match status" value="1"/>
</dbReference>
<protein>
    <submittedName>
        <fullName evidence="10">Zn-dependent hydrolase</fullName>
    </submittedName>
</protein>
<accession>A0A916RNJ3</accession>
<evidence type="ECO:0000256" key="2">
    <source>
        <dbReference type="ARBA" id="ARBA00006153"/>
    </source>
</evidence>
<keyword evidence="6" id="KW-0464">Manganese</keyword>
<dbReference type="SUPFAM" id="SSF55031">
    <property type="entry name" value="Bacterial exopeptidase dimerisation domain"/>
    <property type="match status" value="1"/>
</dbReference>
<keyword evidence="5 10" id="KW-0378">Hydrolase</keyword>
<keyword evidence="4 7" id="KW-0479">Metal-binding</keyword>
<gene>
    <name evidence="10" type="ORF">GCM10011507_13450</name>
</gene>
<dbReference type="PANTHER" id="PTHR32494:SF19">
    <property type="entry name" value="ALLANTOATE DEIMINASE-RELATED"/>
    <property type="match status" value="1"/>
</dbReference>
<dbReference type="SUPFAM" id="SSF53187">
    <property type="entry name" value="Zn-dependent exopeptidases"/>
    <property type="match status" value="1"/>
</dbReference>
<comment type="cofactor">
    <cofactor evidence="7">
        <name>Zn(2+)</name>
        <dbReference type="ChEBI" id="CHEBI:29105"/>
    </cofactor>
    <text evidence="7">Binds 2 Zn(2+) ions per subunit.</text>
</comment>
<proteinExistence type="inferred from homology"/>
<keyword evidence="7" id="KW-0862">Zinc</keyword>
<evidence type="ECO:0000256" key="6">
    <source>
        <dbReference type="ARBA" id="ARBA00023211"/>
    </source>
</evidence>
<feature type="binding site" evidence="8">
    <location>
        <position position="292"/>
    </location>
    <ligand>
        <name>allantoate</name>
        <dbReference type="ChEBI" id="CHEBI:17536"/>
    </ligand>
</feature>
<evidence type="ECO:0000256" key="5">
    <source>
        <dbReference type="ARBA" id="ARBA00022801"/>
    </source>
</evidence>
<dbReference type="NCBIfam" id="NF006775">
    <property type="entry name" value="PRK09290.2-5"/>
    <property type="match status" value="1"/>
</dbReference>
<feature type="binding site" evidence="8">
    <location>
        <position position="279"/>
    </location>
    <ligand>
        <name>allantoate</name>
        <dbReference type="ChEBI" id="CHEBI:17536"/>
    </ligand>
</feature>
<dbReference type="InterPro" id="IPR036264">
    <property type="entry name" value="Bact_exopeptidase_dim_dom"/>
</dbReference>
<sequence length="422" mass="44968">MTVTIPTRSQRPAADRILSRCREIAACTEVPGQITRTFLSPAMRRVHTLLRDWMDAAGMTVRIDAAGNLRGVLPGPTPQAPRLIIGSHLDTIPNAGPYDGALGVVLGLAVAEELRGQNLPFSIEVIGFSAEEGVRFSKPFLGSLALIGELDAETLALPDRNGVTVAEAIRIFGLNLAELPNAELATGSFAYLEVHIEQGPVLESESLPLGIVEAIAGQTRTAFIFEGQANHAGATPMHLRHDALSAAAEWIAEVEAYAASREGLLATVDTIEAHPGATNIIPARVTATLDLRHANDDTRATAINNLTTTAKLSAAKRGVKLTTQTQLDQPAVPMDRHLTRLLESAATTAKAPHKKMTSGAGHDAMIVARRLPAAMLFLRSPEGISHHPNERVHPPDIEAALTTTLEFLKLLSNDEAIPKPTA</sequence>
<evidence type="ECO:0000256" key="8">
    <source>
        <dbReference type="PIRSR" id="PIRSR001235-2"/>
    </source>
</evidence>
<feature type="binding site" evidence="7">
    <location>
        <position position="99"/>
    </location>
    <ligand>
        <name>Zn(2+)</name>
        <dbReference type="ChEBI" id="CHEBI:29105"/>
        <label>2</label>
    </ligand>
</feature>
<dbReference type="InterPro" id="IPR010158">
    <property type="entry name" value="Amidase_Cbmase"/>
</dbReference>
<dbReference type="RefSeq" id="WP_188758473.1">
    <property type="nucleotide sequence ID" value="NZ_BMJB01000001.1"/>
</dbReference>
<comment type="cofactor">
    <cofactor evidence="1">
        <name>Mn(2+)</name>
        <dbReference type="ChEBI" id="CHEBI:29035"/>
    </cofactor>
</comment>
<dbReference type="PIRSF" id="PIRSF001235">
    <property type="entry name" value="Amidase_carbamoylase"/>
    <property type="match status" value="1"/>
</dbReference>
<feature type="binding site" evidence="8">
    <location>
        <position position="220"/>
    </location>
    <ligand>
        <name>allantoate</name>
        <dbReference type="ChEBI" id="CHEBI:17536"/>
    </ligand>
</feature>
<dbReference type="Proteomes" id="UP000648801">
    <property type="component" value="Unassembled WGS sequence"/>
</dbReference>
<feature type="domain" description="Peptidase M20 dimerisation" evidence="9">
    <location>
        <begin position="223"/>
        <end position="310"/>
    </location>
</feature>
<comment type="similarity">
    <text evidence="2">Belongs to the peptidase M20 family.</text>
</comment>
<dbReference type="InterPro" id="IPR002933">
    <property type="entry name" value="Peptidase_M20"/>
</dbReference>
<dbReference type="Gene3D" id="3.40.630.10">
    <property type="entry name" value="Zn peptidases"/>
    <property type="match status" value="1"/>
</dbReference>
<dbReference type="PANTHER" id="PTHR32494">
    <property type="entry name" value="ALLANTOATE DEIMINASE-RELATED"/>
    <property type="match status" value="1"/>
</dbReference>